<keyword evidence="4" id="KW-1185">Reference proteome</keyword>
<name>A0ABW2FZ11_9ACTN</name>
<dbReference type="Proteomes" id="UP001596435">
    <property type="component" value="Unassembled WGS sequence"/>
</dbReference>
<feature type="domain" description="Amidohydrolase 3" evidence="2">
    <location>
        <begin position="40"/>
        <end position="486"/>
    </location>
</feature>
<feature type="compositionally biased region" description="Low complexity" evidence="1">
    <location>
        <begin position="353"/>
        <end position="372"/>
    </location>
</feature>
<dbReference type="InterPro" id="IPR032466">
    <property type="entry name" value="Metal_Hydrolase"/>
</dbReference>
<dbReference type="EMBL" id="JBHTAJ010000047">
    <property type="protein sequence ID" value="MFC7182450.1"/>
    <property type="molecule type" value="Genomic_DNA"/>
</dbReference>
<evidence type="ECO:0000256" key="1">
    <source>
        <dbReference type="SAM" id="MobiDB-lite"/>
    </source>
</evidence>
<accession>A0ABW2FZ11</accession>
<organism evidence="3 4">
    <name type="scientific">Kitasatospora paranensis</name>
    <dbReference type="NCBI Taxonomy" id="258053"/>
    <lineage>
        <taxon>Bacteria</taxon>
        <taxon>Bacillati</taxon>
        <taxon>Actinomycetota</taxon>
        <taxon>Actinomycetes</taxon>
        <taxon>Kitasatosporales</taxon>
        <taxon>Streptomycetaceae</taxon>
        <taxon>Kitasatospora</taxon>
    </lineage>
</organism>
<dbReference type="InterPro" id="IPR011059">
    <property type="entry name" value="Metal-dep_hydrolase_composite"/>
</dbReference>
<dbReference type="PANTHER" id="PTHR22642:SF2">
    <property type="entry name" value="PROTEIN LONG AFTER FAR-RED 3"/>
    <property type="match status" value="1"/>
</dbReference>
<comment type="caution">
    <text evidence="3">The sequence shown here is derived from an EMBL/GenBank/DDBJ whole genome shotgun (WGS) entry which is preliminary data.</text>
</comment>
<dbReference type="PANTHER" id="PTHR22642">
    <property type="entry name" value="IMIDAZOLONEPROPIONASE"/>
    <property type="match status" value="1"/>
</dbReference>
<dbReference type="RefSeq" id="WP_380231873.1">
    <property type="nucleotide sequence ID" value="NZ_JBHSVH010000002.1"/>
</dbReference>
<dbReference type="SUPFAM" id="SSF51556">
    <property type="entry name" value="Metallo-dependent hydrolases"/>
    <property type="match status" value="1"/>
</dbReference>
<evidence type="ECO:0000313" key="3">
    <source>
        <dbReference type="EMBL" id="MFC7182450.1"/>
    </source>
</evidence>
<feature type="region of interest" description="Disordered" evidence="1">
    <location>
        <begin position="342"/>
        <end position="374"/>
    </location>
</feature>
<dbReference type="SUPFAM" id="SSF51338">
    <property type="entry name" value="Composite domain of metallo-dependent hydrolases"/>
    <property type="match status" value="1"/>
</dbReference>
<dbReference type="Gene3D" id="3.10.310.70">
    <property type="match status" value="1"/>
</dbReference>
<reference evidence="4" key="1">
    <citation type="journal article" date="2019" name="Int. J. Syst. Evol. Microbiol.">
        <title>The Global Catalogue of Microorganisms (GCM) 10K type strain sequencing project: providing services to taxonomists for standard genome sequencing and annotation.</title>
        <authorList>
            <consortium name="The Broad Institute Genomics Platform"/>
            <consortium name="The Broad Institute Genome Sequencing Center for Infectious Disease"/>
            <person name="Wu L."/>
            <person name="Ma J."/>
        </authorList>
    </citation>
    <scope>NUCLEOTIDE SEQUENCE [LARGE SCALE GENOMIC DNA]</scope>
    <source>
        <strain evidence="4">CGMCC 1.12859</strain>
    </source>
</reference>
<gene>
    <name evidence="3" type="ORF">ACFQMG_23145</name>
</gene>
<evidence type="ECO:0000259" key="2">
    <source>
        <dbReference type="Pfam" id="PF07969"/>
    </source>
</evidence>
<dbReference type="Pfam" id="PF07969">
    <property type="entry name" value="Amidohydro_3"/>
    <property type="match status" value="1"/>
</dbReference>
<sequence length="495" mass="51022">MTRLLLRGAEVGGELVDVRIADGRVAELGRALPRLDASEQVIAARGGALLPGLTDHHLHLAAAAADLTAVVCSPSAARDADELAAALLQAPRDDRGWIRGVRYHASVAGELNATRLDGLRSDAPVLLRYGSGARWALNTRAATALRLADADHPGIERGADGRPTGRLHQADAWLSERLGARPLTAGAAAPGGPPLAELGRRLADHGITAVTDAEPRLDTRAVDAVARAAACGDLPQRVRLLGAPLDVALPPDGPTAGPWRIALGDPGPHAVDDLAEEIAAAHRTGRPVAARCTSREDLRLLFAALDRAGSTPGDRIEHAAVVPAGAVPEIRRRGLHMVARPGLLADRGDDTGPGDTTADPTTDPTTTDQTADPADRHRAASLIAAGVPLGLSSDAPYGPLDPWAVMRAAMLRLTPAGEVAGRSERLTAAQALAGYLSPAHAPGGRIGRVRAGAVADLVLLGAPAGEAIRRLDTGLVRLVLIGGRPVGGSDHRRLG</sequence>
<proteinExistence type="predicted"/>
<protein>
    <submittedName>
        <fullName evidence="3">Amidohydrolase family protein</fullName>
    </submittedName>
</protein>
<evidence type="ECO:0000313" key="4">
    <source>
        <dbReference type="Proteomes" id="UP001596435"/>
    </source>
</evidence>
<dbReference type="InterPro" id="IPR013108">
    <property type="entry name" value="Amidohydro_3"/>
</dbReference>
<dbReference type="Gene3D" id="3.20.20.140">
    <property type="entry name" value="Metal-dependent hydrolases"/>
    <property type="match status" value="2"/>
</dbReference>
<dbReference type="Gene3D" id="2.30.40.10">
    <property type="entry name" value="Urease, subunit C, domain 1"/>
    <property type="match status" value="1"/>
</dbReference>